<keyword evidence="2" id="KW-1185">Reference proteome</keyword>
<dbReference type="EMBL" id="CM039427">
    <property type="protein sequence ID" value="KAI4355686.1"/>
    <property type="molecule type" value="Genomic_DNA"/>
</dbReference>
<protein>
    <submittedName>
        <fullName evidence="1">Uncharacterized protein</fullName>
    </submittedName>
</protein>
<organism evidence="1 2">
    <name type="scientific">Bauhinia variegata</name>
    <name type="common">Purple orchid tree</name>
    <name type="synonym">Phanera variegata</name>
    <dbReference type="NCBI Taxonomy" id="167791"/>
    <lineage>
        <taxon>Eukaryota</taxon>
        <taxon>Viridiplantae</taxon>
        <taxon>Streptophyta</taxon>
        <taxon>Embryophyta</taxon>
        <taxon>Tracheophyta</taxon>
        <taxon>Spermatophyta</taxon>
        <taxon>Magnoliopsida</taxon>
        <taxon>eudicotyledons</taxon>
        <taxon>Gunneridae</taxon>
        <taxon>Pentapetalae</taxon>
        <taxon>rosids</taxon>
        <taxon>fabids</taxon>
        <taxon>Fabales</taxon>
        <taxon>Fabaceae</taxon>
        <taxon>Cercidoideae</taxon>
        <taxon>Cercideae</taxon>
        <taxon>Bauhiniinae</taxon>
        <taxon>Bauhinia</taxon>
    </lineage>
</organism>
<evidence type="ECO:0000313" key="1">
    <source>
        <dbReference type="EMBL" id="KAI4355686.1"/>
    </source>
</evidence>
<sequence>MEKEKLNMGSQEDTEFLTKILNQAHPAHSGIFHFQSLLPLRVGRLRNSTPSLSSSFPFPSLRALARSSSLQDRVRIYAS</sequence>
<comment type="caution">
    <text evidence="1">The sequence shown here is derived from an EMBL/GenBank/DDBJ whole genome shotgun (WGS) entry which is preliminary data.</text>
</comment>
<evidence type="ECO:0000313" key="2">
    <source>
        <dbReference type="Proteomes" id="UP000828941"/>
    </source>
</evidence>
<proteinExistence type="predicted"/>
<reference evidence="1 2" key="1">
    <citation type="journal article" date="2022" name="DNA Res.">
        <title>Chromosomal-level genome assembly of the orchid tree Bauhinia variegata (Leguminosae; Cercidoideae) supports the allotetraploid origin hypothesis of Bauhinia.</title>
        <authorList>
            <person name="Zhong Y."/>
            <person name="Chen Y."/>
            <person name="Zheng D."/>
            <person name="Pang J."/>
            <person name="Liu Y."/>
            <person name="Luo S."/>
            <person name="Meng S."/>
            <person name="Qian L."/>
            <person name="Wei D."/>
            <person name="Dai S."/>
            <person name="Zhou R."/>
        </authorList>
    </citation>
    <scope>NUCLEOTIDE SEQUENCE [LARGE SCALE GENOMIC DNA]</scope>
    <source>
        <strain evidence="1">BV-YZ2020</strain>
    </source>
</reference>
<accession>A0ACB9Q4J8</accession>
<name>A0ACB9Q4J8_BAUVA</name>
<gene>
    <name evidence="1" type="ORF">L6164_004434</name>
</gene>
<dbReference type="Proteomes" id="UP000828941">
    <property type="component" value="Chromosome 2"/>
</dbReference>